<dbReference type="AlphaFoldDB" id="A0A150HU51"/>
<evidence type="ECO:0000313" key="2">
    <source>
        <dbReference type="Proteomes" id="UP000075544"/>
    </source>
</evidence>
<dbReference type="PATRIC" id="fig|52133.19.peg.1890"/>
<name>A0A150HU51_9GAMM</name>
<organism evidence="1 2">
    <name type="scientific">Acinetobacter venetianus</name>
    <dbReference type="NCBI Taxonomy" id="52133"/>
    <lineage>
        <taxon>Bacteria</taxon>
        <taxon>Pseudomonadati</taxon>
        <taxon>Pseudomonadota</taxon>
        <taxon>Gammaproteobacteria</taxon>
        <taxon>Moraxellales</taxon>
        <taxon>Moraxellaceae</taxon>
        <taxon>Acinetobacter</taxon>
    </lineage>
</organism>
<protein>
    <submittedName>
        <fullName evidence="1">Uncharacterized protein</fullName>
    </submittedName>
</protein>
<gene>
    <name evidence="1" type="ORF">AVENLUH13518_01859</name>
</gene>
<dbReference type="RefSeq" id="WP_061524801.1">
    <property type="nucleotide sequence ID" value="NZ_JRHX01000055.1"/>
</dbReference>
<accession>A0A150HU51</accession>
<dbReference type="Proteomes" id="UP000075544">
    <property type="component" value="Unassembled WGS sequence"/>
</dbReference>
<comment type="caution">
    <text evidence="1">The sequence shown here is derived from an EMBL/GenBank/DDBJ whole genome shotgun (WGS) entry which is preliminary data.</text>
</comment>
<sequence length="88" mass="10432">MSKREVTEFDLRCPEFQNRDLKPEHFEFRQDGKIVRKDRWERGIYKIHGHLCGLFDFSSRKDFEIDDIVKAIEQLTDAAKEAKADTEG</sequence>
<reference evidence="1 2" key="1">
    <citation type="journal article" date="2016" name="Sci. Rep.">
        <title>Genomic and phenotypic characterization of the species Acinetobacter venetianus.</title>
        <authorList>
            <person name="Fondi M."/>
            <person name="Maida I."/>
            <person name="Perrin E."/>
            <person name="Orlandini V."/>
            <person name="La Torre L."/>
            <person name="Bosi E."/>
            <person name="Negroni A."/>
            <person name="Zanaroli G."/>
            <person name="Fava F."/>
            <person name="Decorosi F."/>
            <person name="Giovannetti L."/>
            <person name="Viti C."/>
            <person name="Vaneechoutte M."/>
            <person name="Dijkshoorn L."/>
            <person name="Fani R."/>
        </authorList>
    </citation>
    <scope>NUCLEOTIDE SEQUENCE [LARGE SCALE GENOMIC DNA]</scope>
    <source>
        <strain evidence="1 2">LUH13518</strain>
    </source>
</reference>
<evidence type="ECO:0000313" key="1">
    <source>
        <dbReference type="EMBL" id="KXZ70375.1"/>
    </source>
</evidence>
<dbReference type="EMBL" id="JRHX01000055">
    <property type="protein sequence ID" value="KXZ70375.1"/>
    <property type="molecule type" value="Genomic_DNA"/>
</dbReference>
<proteinExistence type="predicted"/>